<comment type="caution">
    <text evidence="7">The sequence shown here is derived from an EMBL/GenBank/DDBJ whole genome shotgun (WGS) entry which is preliminary data.</text>
</comment>
<dbReference type="InterPro" id="IPR012338">
    <property type="entry name" value="Beta-lactam/transpept-like"/>
</dbReference>
<dbReference type="PANTHER" id="PTHR30627">
    <property type="entry name" value="PEPTIDOGLYCAN D,D-TRANSPEPTIDASE"/>
    <property type="match status" value="1"/>
</dbReference>
<keyword evidence="8" id="KW-1185">Reference proteome</keyword>
<gene>
    <name evidence="7" type="ORF">ACFO0C_04705</name>
</gene>
<evidence type="ECO:0000313" key="8">
    <source>
        <dbReference type="Proteomes" id="UP001595867"/>
    </source>
</evidence>
<proteinExistence type="inferred from homology"/>
<comment type="subcellular location">
    <subcellularLocation>
        <location evidence="1">Membrane</location>
    </subcellularLocation>
</comment>
<evidence type="ECO:0000313" key="7">
    <source>
        <dbReference type="EMBL" id="MFC4064218.1"/>
    </source>
</evidence>
<feature type="domain" description="Penicillin-binding protein dimerisation" evidence="6">
    <location>
        <begin position="216"/>
        <end position="363"/>
    </location>
</feature>
<dbReference type="PANTHER" id="PTHR30627:SF1">
    <property type="entry name" value="PEPTIDOGLYCAN D,D-TRANSPEPTIDASE FTSI"/>
    <property type="match status" value="1"/>
</dbReference>
<evidence type="ECO:0000256" key="3">
    <source>
        <dbReference type="ARBA" id="ARBA00023136"/>
    </source>
</evidence>
<feature type="compositionally biased region" description="Basic and acidic residues" evidence="4">
    <location>
        <begin position="20"/>
        <end position="38"/>
    </location>
</feature>
<feature type="region of interest" description="Disordered" evidence="4">
    <location>
        <begin position="1"/>
        <end position="165"/>
    </location>
</feature>
<organism evidence="7 8">
    <name type="scientific">Actinoplanes subglobosus</name>
    <dbReference type="NCBI Taxonomy" id="1547892"/>
    <lineage>
        <taxon>Bacteria</taxon>
        <taxon>Bacillati</taxon>
        <taxon>Actinomycetota</taxon>
        <taxon>Actinomycetes</taxon>
        <taxon>Micromonosporales</taxon>
        <taxon>Micromonosporaceae</taxon>
        <taxon>Actinoplanes</taxon>
    </lineage>
</organism>
<feature type="compositionally biased region" description="Basic and acidic residues" evidence="4">
    <location>
        <begin position="100"/>
        <end position="150"/>
    </location>
</feature>
<feature type="compositionally biased region" description="Basic and acidic residues" evidence="4">
    <location>
        <begin position="55"/>
        <end position="68"/>
    </location>
</feature>
<dbReference type="Proteomes" id="UP001595867">
    <property type="component" value="Unassembled WGS sequence"/>
</dbReference>
<dbReference type="Gene3D" id="3.30.450.330">
    <property type="match status" value="1"/>
</dbReference>
<feature type="domain" description="Penicillin-binding protein transpeptidase" evidence="5">
    <location>
        <begin position="415"/>
        <end position="721"/>
    </location>
</feature>
<evidence type="ECO:0000256" key="2">
    <source>
        <dbReference type="ARBA" id="ARBA00007171"/>
    </source>
</evidence>
<comment type="similarity">
    <text evidence="2">Belongs to the transpeptidase family.</text>
</comment>
<dbReference type="SUPFAM" id="SSF56601">
    <property type="entry name" value="beta-lactamase/transpeptidase-like"/>
    <property type="match status" value="1"/>
</dbReference>
<keyword evidence="3" id="KW-0472">Membrane</keyword>
<dbReference type="Gene3D" id="3.40.710.10">
    <property type="entry name" value="DD-peptidase/beta-lactamase superfamily"/>
    <property type="match status" value="1"/>
</dbReference>
<dbReference type="InterPro" id="IPR050515">
    <property type="entry name" value="Beta-lactam/transpept"/>
</dbReference>
<evidence type="ECO:0000256" key="4">
    <source>
        <dbReference type="SAM" id="MobiDB-lite"/>
    </source>
</evidence>
<dbReference type="InterPro" id="IPR005311">
    <property type="entry name" value="PBP_dimer"/>
</dbReference>
<evidence type="ECO:0000256" key="1">
    <source>
        <dbReference type="ARBA" id="ARBA00004370"/>
    </source>
</evidence>
<reference evidence="8" key="1">
    <citation type="journal article" date="2019" name="Int. J. Syst. Evol. Microbiol.">
        <title>The Global Catalogue of Microorganisms (GCM) 10K type strain sequencing project: providing services to taxonomists for standard genome sequencing and annotation.</title>
        <authorList>
            <consortium name="The Broad Institute Genomics Platform"/>
            <consortium name="The Broad Institute Genome Sequencing Center for Infectious Disease"/>
            <person name="Wu L."/>
            <person name="Ma J."/>
        </authorList>
    </citation>
    <scope>NUCLEOTIDE SEQUENCE [LARGE SCALE GENOMIC DNA]</scope>
    <source>
        <strain evidence="8">TBRC 5832</strain>
    </source>
</reference>
<name>A0ABV8IJ19_9ACTN</name>
<dbReference type="InterPro" id="IPR036138">
    <property type="entry name" value="PBP_dimer_sf"/>
</dbReference>
<feature type="compositionally biased region" description="Basic and acidic residues" evidence="4">
    <location>
        <begin position="1"/>
        <end position="11"/>
    </location>
</feature>
<dbReference type="SUPFAM" id="SSF56519">
    <property type="entry name" value="Penicillin binding protein dimerisation domain"/>
    <property type="match status" value="1"/>
</dbReference>
<sequence length="744" mass="80381">MSPRADDETPRRGTSPRRGSSRDLPGEEPEESPREPRRGRSSIGDARAYTPRGRTVAERGRLPRDSSRNADPFRPALQVLDGGESGQRSRGRGRTTEPPPQREEPPTPRERAKPTPKAKAREPEKPRERARERVRERVREPERRRGEPPARPRRPVPAEPPRLANSTRRLRLGTVLALSLFVTIGVRLVVLQVATSPEEAASLLELRENRLSSVTLPAPRGSILDRNGNVLAHSVEARYVYADPENKELQQDVAGTAAKLAPLLGVPQSELFEKMQRRQVLGQWSKFRYLDRGVELAIADKIDAMNLPGIYTHSDERRDVPGGDLASNLIGFTGEEGRGLEGLEARYDDLLHGTDGKRVFEVGTGKLNKPIPGGFQQDIEARPGNSLKLTIDQDIQFQVQRILDAAGKKKNARVGGAVVLDARTGEVLAQASYPGYNASKPNVVDPIQRVDMPSSVVTDPGSSHKAFIFGAALQEGLVKPDELITISPAIVKGDTPFKDTHRQEKGTRMTLPGLLAFSSNVGTILLADRLGKEKVYEYQQKFGLGKATGEGMPAEADGDLLEPADWSGSSYGSVPIGHSVSATLIQMAAGYAAIANDGVYTQPRLIKSTISGEGGAETPTAAPETHRVLDANVAQELRLMMEAVTTVEHATGLAAQVPGYRVAGKTGTGKLLVNGQYTSNNASSFVGMAPAENPRYVIAVSMDVSSGGGGDVAAPAFSEMMSYVLLQNHVPPAGTKAPEFKIKE</sequence>
<dbReference type="InterPro" id="IPR001460">
    <property type="entry name" value="PCN-bd_Tpept"/>
</dbReference>
<accession>A0ABV8IJ19</accession>
<dbReference type="Pfam" id="PF00905">
    <property type="entry name" value="Transpeptidase"/>
    <property type="match status" value="1"/>
</dbReference>
<evidence type="ECO:0000259" key="6">
    <source>
        <dbReference type="Pfam" id="PF03717"/>
    </source>
</evidence>
<protein>
    <submittedName>
        <fullName evidence="7">Peptidoglycan D,D-transpeptidase FtsI family protein</fullName>
    </submittedName>
</protein>
<dbReference type="RefSeq" id="WP_378065255.1">
    <property type="nucleotide sequence ID" value="NZ_JBHSBL010000005.1"/>
</dbReference>
<dbReference type="EMBL" id="JBHSBL010000005">
    <property type="protein sequence ID" value="MFC4064218.1"/>
    <property type="molecule type" value="Genomic_DNA"/>
</dbReference>
<dbReference type="Gene3D" id="3.90.1310.10">
    <property type="entry name" value="Penicillin-binding protein 2a (Domain 2)"/>
    <property type="match status" value="1"/>
</dbReference>
<evidence type="ECO:0000259" key="5">
    <source>
        <dbReference type="Pfam" id="PF00905"/>
    </source>
</evidence>
<dbReference type="Pfam" id="PF03717">
    <property type="entry name" value="PBP_dimer"/>
    <property type="match status" value="1"/>
</dbReference>